<dbReference type="SUPFAM" id="SSF52172">
    <property type="entry name" value="CheY-like"/>
    <property type="match status" value="1"/>
</dbReference>
<dbReference type="PANTHER" id="PTHR44591">
    <property type="entry name" value="STRESS RESPONSE REGULATOR PROTEIN 1"/>
    <property type="match status" value="1"/>
</dbReference>
<accession>A0A2S0RI23</accession>
<dbReference type="PANTHER" id="PTHR44591:SF3">
    <property type="entry name" value="RESPONSE REGULATORY DOMAIN-CONTAINING PROTEIN"/>
    <property type="match status" value="1"/>
</dbReference>
<dbReference type="GO" id="GO:0000160">
    <property type="term" value="P:phosphorelay signal transduction system"/>
    <property type="evidence" value="ECO:0007669"/>
    <property type="project" value="InterPro"/>
</dbReference>
<dbReference type="InterPro" id="IPR050595">
    <property type="entry name" value="Bact_response_regulator"/>
</dbReference>
<dbReference type="RefSeq" id="WP_108372361.1">
    <property type="nucleotide sequence ID" value="NZ_CP028811.1"/>
</dbReference>
<dbReference type="SMART" id="SM00448">
    <property type="entry name" value="REC"/>
    <property type="match status" value="1"/>
</dbReference>
<feature type="domain" description="Response regulatory" evidence="3">
    <location>
        <begin position="5"/>
        <end position="125"/>
    </location>
</feature>
<evidence type="ECO:0000259" key="3">
    <source>
        <dbReference type="PROSITE" id="PS50110"/>
    </source>
</evidence>
<name>A0A2S0RI23_9FLAO</name>
<keyword evidence="1 2" id="KW-0597">Phosphoprotein</keyword>
<evidence type="ECO:0000313" key="4">
    <source>
        <dbReference type="EMBL" id="AWA30910.1"/>
    </source>
</evidence>
<sequence>MKYNKILVIDNDWDDIDIFRKAVLAVSPAIRCTFKSDAQLALDYLREKRLVPKAIFLDIEMEKLNGHEFLKLVKEDETISHIPVFILSNHSADTIKSQTIAAGAAGFITKPSTFPELVSILRDVLL</sequence>
<feature type="modified residue" description="4-aspartylphosphate" evidence="2">
    <location>
        <position position="58"/>
    </location>
</feature>
<dbReference type="Pfam" id="PF00072">
    <property type="entry name" value="Response_reg"/>
    <property type="match status" value="1"/>
</dbReference>
<dbReference type="OrthoDB" id="9789181at2"/>
<dbReference type="KEGG" id="fmg:HYN48_12955"/>
<evidence type="ECO:0000256" key="2">
    <source>
        <dbReference type="PROSITE-ProRule" id="PRU00169"/>
    </source>
</evidence>
<dbReference type="PROSITE" id="PS50110">
    <property type="entry name" value="RESPONSE_REGULATORY"/>
    <property type="match status" value="1"/>
</dbReference>
<evidence type="ECO:0000256" key="1">
    <source>
        <dbReference type="ARBA" id="ARBA00022553"/>
    </source>
</evidence>
<dbReference type="AlphaFoldDB" id="A0A2S0RI23"/>
<dbReference type="Proteomes" id="UP000244193">
    <property type="component" value="Chromosome"/>
</dbReference>
<reference evidence="4 5" key="1">
    <citation type="submission" date="2018-04" db="EMBL/GenBank/DDBJ databases">
        <title>Genome sequencing of Flavobacterium sp. HYN0048.</title>
        <authorList>
            <person name="Yi H."/>
            <person name="Baek C."/>
        </authorList>
    </citation>
    <scope>NUCLEOTIDE SEQUENCE [LARGE SCALE GENOMIC DNA]</scope>
    <source>
        <strain evidence="4 5">HYN0048</strain>
    </source>
</reference>
<protein>
    <submittedName>
        <fullName evidence="4">Response regulator</fullName>
    </submittedName>
</protein>
<dbReference type="InterPro" id="IPR011006">
    <property type="entry name" value="CheY-like_superfamily"/>
</dbReference>
<gene>
    <name evidence="4" type="ORF">HYN48_12955</name>
</gene>
<proteinExistence type="predicted"/>
<evidence type="ECO:0000313" key="5">
    <source>
        <dbReference type="Proteomes" id="UP000244193"/>
    </source>
</evidence>
<dbReference type="InterPro" id="IPR001789">
    <property type="entry name" value="Sig_transdc_resp-reg_receiver"/>
</dbReference>
<dbReference type="Gene3D" id="3.40.50.2300">
    <property type="match status" value="1"/>
</dbReference>
<dbReference type="EMBL" id="CP028811">
    <property type="protein sequence ID" value="AWA30910.1"/>
    <property type="molecule type" value="Genomic_DNA"/>
</dbReference>
<keyword evidence="5" id="KW-1185">Reference proteome</keyword>
<organism evidence="4 5">
    <name type="scientific">Flavobacterium magnum</name>
    <dbReference type="NCBI Taxonomy" id="2162713"/>
    <lineage>
        <taxon>Bacteria</taxon>
        <taxon>Pseudomonadati</taxon>
        <taxon>Bacteroidota</taxon>
        <taxon>Flavobacteriia</taxon>
        <taxon>Flavobacteriales</taxon>
        <taxon>Flavobacteriaceae</taxon>
        <taxon>Flavobacterium</taxon>
    </lineage>
</organism>